<dbReference type="Proteomes" id="UP000326170">
    <property type="component" value="Chromosome"/>
</dbReference>
<dbReference type="GeneID" id="42301221"/>
<sequence>MSTQHLQTQTESESYSTQTTTPTPADTTAVTEDTRTATDKAPRTFSHRNTARLENLIDEWNTAFANATESARGA</sequence>
<dbReference type="EMBL" id="CP045488">
    <property type="protein sequence ID" value="QFU82688.1"/>
    <property type="molecule type" value="Genomic_DNA"/>
</dbReference>
<dbReference type="AlphaFoldDB" id="A0A5P9P3H4"/>
<accession>A0A5P9P3H4</accession>
<name>A0A5P9P3H4_9EURY</name>
<dbReference type="KEGG" id="nas:GCU68_09210"/>
<evidence type="ECO:0000256" key="1">
    <source>
        <dbReference type="SAM" id="MobiDB-lite"/>
    </source>
</evidence>
<evidence type="ECO:0000313" key="2">
    <source>
        <dbReference type="EMBL" id="QFU82688.1"/>
    </source>
</evidence>
<dbReference type="RefSeq" id="WP_152940928.1">
    <property type="nucleotide sequence ID" value="NZ_CP045488.1"/>
</dbReference>
<feature type="compositionally biased region" description="Basic and acidic residues" evidence="1">
    <location>
        <begin position="32"/>
        <end position="42"/>
    </location>
</feature>
<dbReference type="OrthoDB" id="162880at2157"/>
<reference evidence="2 3" key="1">
    <citation type="journal article" date="2007" name="Int. J. Syst. Evol. Microbiol.">
        <title>Natronorubrum sulfidifaciens sp. nov., an extremely haloalkaliphilic archaeon isolated from Aiding salt lake in Xin-Jiang, China.</title>
        <authorList>
            <person name="Cui H.L."/>
            <person name="Tohty D."/>
            <person name="Liu H.C."/>
            <person name="Liu S.J."/>
            <person name="Oren A."/>
            <person name="Zhou P.J."/>
        </authorList>
    </citation>
    <scope>NUCLEOTIDE SEQUENCE [LARGE SCALE GENOMIC DNA]</scope>
    <source>
        <strain evidence="2 3">7-3</strain>
    </source>
</reference>
<gene>
    <name evidence="2" type="ORF">GCU68_09210</name>
</gene>
<proteinExistence type="predicted"/>
<feature type="region of interest" description="Disordered" evidence="1">
    <location>
        <begin position="1"/>
        <end position="43"/>
    </location>
</feature>
<organism evidence="2 3">
    <name type="scientific">Natronorubrum aibiense</name>
    <dbReference type="NCBI Taxonomy" id="348826"/>
    <lineage>
        <taxon>Archaea</taxon>
        <taxon>Methanobacteriati</taxon>
        <taxon>Methanobacteriota</taxon>
        <taxon>Stenosarchaea group</taxon>
        <taxon>Halobacteria</taxon>
        <taxon>Halobacteriales</taxon>
        <taxon>Natrialbaceae</taxon>
        <taxon>Natronorubrum</taxon>
    </lineage>
</organism>
<feature type="compositionally biased region" description="Low complexity" evidence="1">
    <location>
        <begin position="7"/>
        <end position="31"/>
    </location>
</feature>
<keyword evidence="3" id="KW-1185">Reference proteome</keyword>
<protein>
    <submittedName>
        <fullName evidence="2">Uncharacterized protein</fullName>
    </submittedName>
</protein>
<evidence type="ECO:0000313" key="3">
    <source>
        <dbReference type="Proteomes" id="UP000326170"/>
    </source>
</evidence>